<dbReference type="Gene3D" id="3.30.830.10">
    <property type="entry name" value="Metalloenzyme, LuxS/M16 peptidase-like"/>
    <property type="match status" value="4"/>
</dbReference>
<evidence type="ECO:0000256" key="3">
    <source>
        <dbReference type="ARBA" id="ARBA00022670"/>
    </source>
</evidence>
<feature type="domain" description="Peptidase M16 C-terminal" evidence="11">
    <location>
        <begin position="207"/>
        <end position="390"/>
    </location>
</feature>
<dbReference type="SUPFAM" id="SSF63411">
    <property type="entry name" value="LuxS/MPP-like metallohydrolase"/>
    <property type="match status" value="4"/>
</dbReference>
<feature type="chain" id="PRO_5039381257" evidence="9">
    <location>
        <begin position="20"/>
        <end position="939"/>
    </location>
</feature>
<reference evidence="12" key="2">
    <citation type="journal article" date="2021" name="PeerJ">
        <title>Extensive microbial diversity within the chicken gut microbiome revealed by metagenomics and culture.</title>
        <authorList>
            <person name="Gilroy R."/>
            <person name="Ravi A."/>
            <person name="Getino M."/>
            <person name="Pursley I."/>
            <person name="Horton D.L."/>
            <person name="Alikhan N.F."/>
            <person name="Baker D."/>
            <person name="Gharbi K."/>
            <person name="Hall N."/>
            <person name="Watson M."/>
            <person name="Adriaenssens E.M."/>
            <person name="Foster-Nyarko E."/>
            <person name="Jarju S."/>
            <person name="Secka A."/>
            <person name="Antonio M."/>
            <person name="Oren A."/>
            <person name="Chaudhuri R.R."/>
            <person name="La Ragione R."/>
            <person name="Hildebrand F."/>
            <person name="Pallen M.J."/>
        </authorList>
    </citation>
    <scope>NUCLEOTIDE SEQUENCE</scope>
    <source>
        <strain evidence="12">B2-16538</strain>
    </source>
</reference>
<feature type="signal peptide" evidence="9">
    <location>
        <begin position="1"/>
        <end position="19"/>
    </location>
</feature>
<protein>
    <submittedName>
        <fullName evidence="12">Insulinase family protein</fullName>
    </submittedName>
</protein>
<dbReference type="PROSITE" id="PS00143">
    <property type="entry name" value="INSULINASE"/>
    <property type="match status" value="1"/>
</dbReference>
<evidence type="ECO:0000313" key="13">
    <source>
        <dbReference type="Proteomes" id="UP000823750"/>
    </source>
</evidence>
<comment type="caution">
    <text evidence="12">The sequence shown here is derived from an EMBL/GenBank/DDBJ whole genome shotgun (WGS) entry which is preliminary data.</text>
</comment>
<evidence type="ECO:0000256" key="4">
    <source>
        <dbReference type="ARBA" id="ARBA00022723"/>
    </source>
</evidence>
<dbReference type="PANTHER" id="PTHR43690">
    <property type="entry name" value="NARDILYSIN"/>
    <property type="match status" value="1"/>
</dbReference>
<keyword evidence="7" id="KW-0482">Metalloprotease</keyword>
<dbReference type="InterPro" id="IPR001431">
    <property type="entry name" value="Pept_M16_Zn_BS"/>
</dbReference>
<keyword evidence="4" id="KW-0479">Metal-binding</keyword>
<reference evidence="12" key="1">
    <citation type="submission" date="2020-10" db="EMBL/GenBank/DDBJ databases">
        <authorList>
            <person name="Gilroy R."/>
        </authorList>
    </citation>
    <scope>NUCLEOTIDE SEQUENCE</scope>
    <source>
        <strain evidence="12">B2-16538</strain>
    </source>
</reference>
<dbReference type="InterPro" id="IPR007863">
    <property type="entry name" value="Peptidase_M16_C"/>
</dbReference>
<evidence type="ECO:0000256" key="2">
    <source>
        <dbReference type="ARBA" id="ARBA00007261"/>
    </source>
</evidence>
<accession>A0A9D9NQL6</accession>
<name>A0A9D9NQL6_9BACT</name>
<evidence type="ECO:0000259" key="10">
    <source>
        <dbReference type="Pfam" id="PF00675"/>
    </source>
</evidence>
<dbReference type="GO" id="GO:0004222">
    <property type="term" value="F:metalloendopeptidase activity"/>
    <property type="evidence" value="ECO:0007669"/>
    <property type="project" value="InterPro"/>
</dbReference>
<comment type="similarity">
    <text evidence="2 8">Belongs to the peptidase M16 family.</text>
</comment>
<sequence>MKRILIVFAALFAAIAVNGQDLSQLPQLPNDPAVRKGTLKNGLTYYIRHNDKPADRAEFYLATNVGAIQETPDQDGLAHFLEHMCFNGTKNFPDKALLEYLQGIGAEFGRNINASTGVEQTVYMLNNIPLVREGVVDTCLLILHDYSHFVTCDPAEIDKERGVILEERRTRRNAQWRMYEQAKQAYYKGSKYADCSLIGSEENLKTFKPESLTNFYHTWYRPDLQAVIVVGDVDVDKVEAKIKETFADIPAAENPKAKEMHVIPDNEEPIVAIITDPEATSTSVEVLWKTQPAPEALNSTQVGMMTDLIKAYVSLIMAERFNDITSSPDAPFTAANLGIGKLCETCEVTMGTARCKNNEAVPAFRAFMTEIEKMKRFGFTDDEVSRAKDNILSTYEKRAQGADTRENAEFIQEYINNFFDSYAYMEPAVEFEMAKAICGQLNAAILNQIASSIITDNNMVVVYYGPEKEGVSHPTAEDLLDVIAEVKDSDIKPNEAQDFNKPLLDAAALKGAPVKKTEEGIYGSTVWTLKNGLKVIVLPTEYKKDQIIFSLQKDGGLSLISDEDLPSFEDNVWTLFTMNSGVSGFAGTDLSKMLAGKHVNVSPYIGSLRHGINGSAAPKDLETAFQLMYLYFTDPRFDEDEFQTGIQQLKAVLPNIVNQPDFKFQTEFTKTVFGNSPRKPVISEELIEKADLATIERVYRSLFNNIAGATLYIVGNVDMETLKPMVEKYAGSLAKGKKATEWADTGAKVVKGDVENHFQVEMETPKTSVLQVYTAYFPYSVKNDVMLDAAKYVLDMIYTETLREEEGGTYGASVGAAMQNEPESRAMIQVYFDTNPEAAGKLIESAVKGIENLASDGPTEEQMTRTIENARKNLPESRISNNYWQDALIYWNRYGVDYDKEFEAAIQEITPENIKAILTEILSQNNFIEVVMSPAPAEE</sequence>
<evidence type="ECO:0000256" key="8">
    <source>
        <dbReference type="RuleBase" id="RU004447"/>
    </source>
</evidence>
<organism evidence="12 13">
    <name type="scientific">Candidatus Cryptobacteroides excrementavium</name>
    <dbReference type="NCBI Taxonomy" id="2840759"/>
    <lineage>
        <taxon>Bacteria</taxon>
        <taxon>Pseudomonadati</taxon>
        <taxon>Bacteroidota</taxon>
        <taxon>Bacteroidia</taxon>
        <taxon>Bacteroidales</taxon>
        <taxon>Candidatus Cryptobacteroides</taxon>
    </lineage>
</organism>
<evidence type="ECO:0000259" key="11">
    <source>
        <dbReference type="Pfam" id="PF05193"/>
    </source>
</evidence>
<feature type="domain" description="Peptidase M16 C-terminal" evidence="11">
    <location>
        <begin position="708"/>
        <end position="868"/>
    </location>
</feature>
<feature type="domain" description="Peptidase M16 N-terminal" evidence="10">
    <location>
        <begin position="49"/>
        <end position="173"/>
    </location>
</feature>
<dbReference type="InterPro" id="IPR011765">
    <property type="entry name" value="Pept_M16_N"/>
</dbReference>
<keyword evidence="3" id="KW-0645">Protease</keyword>
<evidence type="ECO:0000256" key="9">
    <source>
        <dbReference type="SAM" id="SignalP"/>
    </source>
</evidence>
<dbReference type="PANTHER" id="PTHR43690:SF34">
    <property type="entry name" value="ZINC PROTEASE PQQL-LIKE"/>
    <property type="match status" value="1"/>
</dbReference>
<evidence type="ECO:0000256" key="5">
    <source>
        <dbReference type="ARBA" id="ARBA00022801"/>
    </source>
</evidence>
<keyword evidence="6" id="KW-0862">Zinc</keyword>
<evidence type="ECO:0000313" key="12">
    <source>
        <dbReference type="EMBL" id="MBO8484820.1"/>
    </source>
</evidence>
<dbReference type="AlphaFoldDB" id="A0A9D9NQL6"/>
<evidence type="ECO:0000256" key="6">
    <source>
        <dbReference type="ARBA" id="ARBA00022833"/>
    </source>
</evidence>
<dbReference type="Pfam" id="PF05193">
    <property type="entry name" value="Peptidase_M16_C"/>
    <property type="match status" value="2"/>
</dbReference>
<dbReference type="InterPro" id="IPR050626">
    <property type="entry name" value="Peptidase_M16"/>
</dbReference>
<gene>
    <name evidence="12" type="ORF">IAB78_00140</name>
</gene>
<dbReference type="InterPro" id="IPR011249">
    <property type="entry name" value="Metalloenz_LuxS/M16"/>
</dbReference>
<proteinExistence type="inferred from homology"/>
<comment type="cofactor">
    <cofactor evidence="1">
        <name>Zn(2+)</name>
        <dbReference type="ChEBI" id="CHEBI:29105"/>
    </cofactor>
</comment>
<evidence type="ECO:0000256" key="7">
    <source>
        <dbReference type="ARBA" id="ARBA00023049"/>
    </source>
</evidence>
<dbReference type="EMBL" id="JADILX010000003">
    <property type="protein sequence ID" value="MBO8484820.1"/>
    <property type="molecule type" value="Genomic_DNA"/>
</dbReference>
<keyword evidence="9" id="KW-0732">Signal</keyword>
<dbReference type="Pfam" id="PF00675">
    <property type="entry name" value="Peptidase_M16"/>
    <property type="match status" value="1"/>
</dbReference>
<dbReference type="GO" id="GO:0046872">
    <property type="term" value="F:metal ion binding"/>
    <property type="evidence" value="ECO:0007669"/>
    <property type="project" value="UniProtKB-KW"/>
</dbReference>
<dbReference type="GO" id="GO:0006508">
    <property type="term" value="P:proteolysis"/>
    <property type="evidence" value="ECO:0007669"/>
    <property type="project" value="UniProtKB-KW"/>
</dbReference>
<keyword evidence="5" id="KW-0378">Hydrolase</keyword>
<dbReference type="Proteomes" id="UP000823750">
    <property type="component" value="Unassembled WGS sequence"/>
</dbReference>
<evidence type="ECO:0000256" key="1">
    <source>
        <dbReference type="ARBA" id="ARBA00001947"/>
    </source>
</evidence>